<keyword evidence="8" id="KW-0966">Cell projection</keyword>
<feature type="compositionally biased region" description="Polar residues" evidence="11">
    <location>
        <begin position="24"/>
        <end position="36"/>
    </location>
</feature>
<evidence type="ECO:0000256" key="9">
    <source>
        <dbReference type="ARBA" id="ARBA00032183"/>
    </source>
</evidence>
<evidence type="ECO:0000256" key="1">
    <source>
        <dbReference type="ARBA" id="ARBA00004611"/>
    </source>
</evidence>
<feature type="region of interest" description="Disordered" evidence="11">
    <location>
        <begin position="1"/>
        <end position="38"/>
    </location>
</feature>
<evidence type="ECO:0000256" key="4">
    <source>
        <dbReference type="ARBA" id="ARBA00022490"/>
    </source>
</evidence>
<dbReference type="Pfam" id="PF00612">
    <property type="entry name" value="IQ"/>
    <property type="match status" value="1"/>
</dbReference>
<organism>
    <name type="scientific">Culex quinquefasciatus</name>
    <name type="common">Southern house mosquito</name>
    <name type="synonym">Culex pungens</name>
    <dbReference type="NCBI Taxonomy" id="7176"/>
    <lineage>
        <taxon>Eukaryota</taxon>
        <taxon>Metazoa</taxon>
        <taxon>Ecdysozoa</taxon>
        <taxon>Arthropoda</taxon>
        <taxon>Hexapoda</taxon>
        <taxon>Insecta</taxon>
        <taxon>Pterygota</taxon>
        <taxon>Neoptera</taxon>
        <taxon>Endopterygota</taxon>
        <taxon>Diptera</taxon>
        <taxon>Nematocera</taxon>
        <taxon>Culicoidea</taxon>
        <taxon>Culicidae</taxon>
        <taxon>Culicinae</taxon>
        <taxon>Culicini</taxon>
        <taxon>Culex</taxon>
        <taxon>Culex</taxon>
    </lineage>
</organism>
<reference evidence="13" key="2">
    <citation type="submission" date="2021-02" db="UniProtKB">
        <authorList>
            <consortium name="EnsemblMetazoa"/>
        </authorList>
    </citation>
    <scope>IDENTIFICATION</scope>
    <source>
        <strain evidence="13">JHB</strain>
    </source>
</reference>
<gene>
    <name evidence="13" type="primary">6039693</name>
    <name evidence="12" type="ORF">CpipJ_CPIJ007751</name>
</gene>
<evidence type="ECO:0000313" key="12">
    <source>
        <dbReference type="EMBL" id="EDS29951.1"/>
    </source>
</evidence>
<feature type="region of interest" description="Disordered" evidence="11">
    <location>
        <begin position="354"/>
        <end position="378"/>
    </location>
</feature>
<evidence type="ECO:0000256" key="10">
    <source>
        <dbReference type="SAM" id="Coils"/>
    </source>
</evidence>
<keyword evidence="7" id="KW-0206">Cytoskeleton</keyword>
<proteinExistence type="inferred from homology"/>
<protein>
    <recommendedName>
        <fullName evidence="3">Dynein regulatory complex protein 9</fullName>
    </recommendedName>
    <alternativeName>
        <fullName evidence="9">IQ domain-containing protein G</fullName>
    </alternativeName>
</protein>
<dbReference type="EnsemblMetazoa" id="CPIJ007751-RA">
    <property type="protein sequence ID" value="CPIJ007751-PA"/>
    <property type="gene ID" value="CPIJ007751"/>
</dbReference>
<dbReference type="CDD" id="cd23766">
    <property type="entry name" value="IQCG"/>
    <property type="match status" value="1"/>
</dbReference>
<sequence>MSSGLEVERKRSESSESDDGSEYTIASTNDSFSCASTRPRPKFNEIESAIINSVIEETIFKLIIVNMEDDQGSTPIAKKPPMHVRFDPSYKNKNENQSMEVAMGMMILVKLKNDISNLRKLLSDTHVEMAEYGTFETLQTFMDNDIQSEKEEHQLIRDSILNDKKLKVLQARLDGETKEKRSLLKQLDDEIFDLETRAQETKVENDVKSRLVQKWEATRHEQAQFVIGNKENGLLNSSKKTRDDIDRELRLKSEIDVYINYCIDQINDKISFWTDKYQREVKAFDADIARHRDHTAELKVKYEEMVILYKHREKEIKICAESRKEREKQMAFADMQLRSAIKIQAWWRGTMVRKGLGPFKKKKKSKPPKASKKGKKGK</sequence>
<dbReference type="HOGENOM" id="CLU_732062_0_0_1"/>
<dbReference type="PROSITE" id="PS50096">
    <property type="entry name" value="IQ"/>
    <property type="match status" value="1"/>
</dbReference>
<dbReference type="GO" id="GO:0031514">
    <property type="term" value="C:motile cilium"/>
    <property type="evidence" value="ECO:0007669"/>
    <property type="project" value="TreeGrafter"/>
</dbReference>
<keyword evidence="10" id="KW-0175">Coiled coil</keyword>
<dbReference type="SMART" id="SM00015">
    <property type="entry name" value="IQ"/>
    <property type="match status" value="1"/>
</dbReference>
<dbReference type="AlphaFoldDB" id="B0WKM0"/>
<dbReference type="PANTHER" id="PTHR14871">
    <property type="entry name" value="DYNEIN REGULATORY COMPLEX PROTEIN 9"/>
    <property type="match status" value="1"/>
</dbReference>
<dbReference type="PANTHER" id="PTHR14871:SF1">
    <property type="entry name" value="DYNEIN REGULATORY COMPLEX PROTEIN 9"/>
    <property type="match status" value="1"/>
</dbReference>
<dbReference type="VEuPathDB" id="VectorBase:CQUJHB004133"/>
<name>B0WKM0_CULQU</name>
<keyword evidence="6" id="KW-0969">Cilium</keyword>
<keyword evidence="14" id="KW-1185">Reference proteome</keyword>
<keyword evidence="4" id="KW-0963">Cytoplasm</keyword>
<evidence type="ECO:0000256" key="8">
    <source>
        <dbReference type="ARBA" id="ARBA00023273"/>
    </source>
</evidence>
<dbReference type="GO" id="GO:0044782">
    <property type="term" value="P:cilium organization"/>
    <property type="evidence" value="ECO:0007669"/>
    <property type="project" value="TreeGrafter"/>
</dbReference>
<dbReference type="GO" id="GO:0005737">
    <property type="term" value="C:cytoplasm"/>
    <property type="evidence" value="ECO:0007669"/>
    <property type="project" value="TreeGrafter"/>
</dbReference>
<accession>B0WKM0</accession>
<evidence type="ECO:0000256" key="3">
    <source>
        <dbReference type="ARBA" id="ARBA00013738"/>
    </source>
</evidence>
<evidence type="ECO:0000256" key="2">
    <source>
        <dbReference type="ARBA" id="ARBA00008222"/>
    </source>
</evidence>
<evidence type="ECO:0000256" key="11">
    <source>
        <dbReference type="SAM" id="MobiDB-lite"/>
    </source>
</evidence>
<evidence type="ECO:0000313" key="13">
    <source>
        <dbReference type="EnsemblMetazoa" id="CPIJ007751-PA"/>
    </source>
</evidence>
<comment type="subcellular location">
    <subcellularLocation>
        <location evidence="1">Cytoplasm</location>
        <location evidence="1">Cytoskeleton</location>
        <location evidence="1">Flagellum axoneme</location>
    </subcellularLocation>
</comment>
<dbReference type="OrthoDB" id="10254713at2759"/>
<dbReference type="Proteomes" id="UP000002320">
    <property type="component" value="Unassembled WGS sequence"/>
</dbReference>
<comment type="similarity">
    <text evidence="2">Belongs to the DRC9 family.</text>
</comment>
<evidence type="ECO:0000256" key="7">
    <source>
        <dbReference type="ARBA" id="ARBA00023212"/>
    </source>
</evidence>
<keyword evidence="5" id="KW-0282">Flagellum</keyword>
<dbReference type="EMBL" id="DS231974">
    <property type="protein sequence ID" value="EDS29951.1"/>
    <property type="molecule type" value="Genomic_DNA"/>
</dbReference>
<dbReference type="VEuPathDB" id="VectorBase:CPIJ007751"/>
<dbReference type="eggNOG" id="ENOG502QQR7">
    <property type="taxonomic scope" value="Eukaryota"/>
</dbReference>
<reference evidence="12" key="1">
    <citation type="submission" date="2007-03" db="EMBL/GenBank/DDBJ databases">
        <title>Annotation of Culex pipiens quinquefasciatus.</title>
        <authorList>
            <consortium name="The Broad Institute Genome Sequencing Platform"/>
            <person name="Atkinson P.W."/>
            <person name="Hemingway J."/>
            <person name="Christensen B.M."/>
            <person name="Higgs S."/>
            <person name="Kodira C."/>
            <person name="Hannick L."/>
            <person name="Megy K."/>
            <person name="O'Leary S."/>
            <person name="Pearson M."/>
            <person name="Haas B.J."/>
            <person name="Mauceli E."/>
            <person name="Wortman J.R."/>
            <person name="Lee N.H."/>
            <person name="Guigo R."/>
            <person name="Stanke M."/>
            <person name="Alvarado L."/>
            <person name="Amedeo P."/>
            <person name="Antoine C.H."/>
            <person name="Arensburger P."/>
            <person name="Bidwell S.L."/>
            <person name="Crawford M."/>
            <person name="Camaro F."/>
            <person name="Devon K."/>
            <person name="Engels R."/>
            <person name="Hammond M."/>
            <person name="Howarth C."/>
            <person name="Koehrsen M."/>
            <person name="Lawson D."/>
            <person name="Montgomery P."/>
            <person name="Nene V."/>
            <person name="Nusbaum C."/>
            <person name="Puiu D."/>
            <person name="Romero-Severson J."/>
            <person name="Severson D.W."/>
            <person name="Shumway M."/>
            <person name="Sisk P."/>
            <person name="Stolte C."/>
            <person name="Zeng Q."/>
            <person name="Eisenstadt E."/>
            <person name="Fraser-Liggett C."/>
            <person name="Strausberg R."/>
            <person name="Galagan J."/>
            <person name="Birren B."/>
            <person name="Collins F.H."/>
        </authorList>
    </citation>
    <scope>NUCLEOTIDE SEQUENCE [LARGE SCALE GENOMIC DNA]</scope>
    <source>
        <strain evidence="12">JHB</strain>
    </source>
</reference>
<feature type="coiled-coil region" evidence="10">
    <location>
        <begin position="166"/>
        <end position="204"/>
    </location>
</feature>
<evidence type="ECO:0000313" key="14">
    <source>
        <dbReference type="Proteomes" id="UP000002320"/>
    </source>
</evidence>
<feature type="compositionally biased region" description="Basic residues" evidence="11">
    <location>
        <begin position="359"/>
        <end position="378"/>
    </location>
</feature>
<dbReference type="InterPro" id="IPR000048">
    <property type="entry name" value="IQ_motif_EF-hand-BS"/>
</dbReference>
<dbReference type="InParanoid" id="B0WKM0"/>
<dbReference type="InterPro" id="IPR042618">
    <property type="entry name" value="IQCG"/>
</dbReference>
<dbReference type="KEGG" id="cqu:CpipJ_CPIJ007751"/>
<dbReference type="OMA" id="QFEEMTI"/>
<evidence type="ECO:0000256" key="5">
    <source>
        <dbReference type="ARBA" id="ARBA00022846"/>
    </source>
</evidence>
<evidence type="ECO:0000256" key="6">
    <source>
        <dbReference type="ARBA" id="ARBA00023069"/>
    </source>
</evidence>
<feature type="compositionally biased region" description="Basic and acidic residues" evidence="11">
    <location>
        <begin position="1"/>
        <end position="14"/>
    </location>
</feature>